<gene>
    <name evidence="2" type="ORF">RMAR1173_LOCUS21005</name>
</gene>
<feature type="compositionally biased region" description="Polar residues" evidence="1">
    <location>
        <begin position="60"/>
        <end position="69"/>
    </location>
</feature>
<feature type="compositionally biased region" description="Low complexity" evidence="1">
    <location>
        <begin position="106"/>
        <end position="120"/>
    </location>
</feature>
<reference evidence="2" key="1">
    <citation type="submission" date="2021-01" db="EMBL/GenBank/DDBJ databases">
        <authorList>
            <person name="Corre E."/>
            <person name="Pelletier E."/>
            <person name="Niang G."/>
            <person name="Scheremetjew M."/>
            <person name="Finn R."/>
            <person name="Kale V."/>
            <person name="Holt S."/>
            <person name="Cochrane G."/>
            <person name="Meng A."/>
            <person name="Brown T."/>
            <person name="Cohen L."/>
        </authorList>
    </citation>
    <scope>NUCLEOTIDE SEQUENCE</scope>
    <source>
        <strain evidence="2">CCMP1243</strain>
    </source>
</reference>
<feature type="compositionally biased region" description="Basic residues" evidence="1">
    <location>
        <begin position="145"/>
        <end position="158"/>
    </location>
</feature>
<dbReference type="EMBL" id="HBHJ01031737">
    <property type="protein sequence ID" value="CAD9710012.1"/>
    <property type="molecule type" value="Transcribed_RNA"/>
</dbReference>
<dbReference type="AlphaFoldDB" id="A0A7S2WVI9"/>
<proteinExistence type="predicted"/>
<evidence type="ECO:0000313" key="2">
    <source>
        <dbReference type="EMBL" id="CAD9710012.1"/>
    </source>
</evidence>
<sequence length="218" mass="23191">MERTELQMQVRSPRSDQKANSVAAHHAAASPGPSNPLCPSPPLAPSASADSCAPSPDLELQQSQPSTPSARHPPLSPEGSLPPSLPCPGMSQSRPHLLPVREPTQTARTTMESTASTSSSFDLAGEDEGTMSRAPGLLNRDGCRTSRRKKRKRKRRRWGTFQSILDDEGGQTTDDEEEEQQRGQCASCCSGDGGSDGASSSGHETRTEADGSSSPRQR</sequence>
<name>A0A7S2WVI9_9STRA</name>
<evidence type="ECO:0000256" key="1">
    <source>
        <dbReference type="SAM" id="MobiDB-lite"/>
    </source>
</evidence>
<feature type="compositionally biased region" description="Low complexity" evidence="1">
    <location>
        <begin position="23"/>
        <end position="32"/>
    </location>
</feature>
<accession>A0A7S2WVI9</accession>
<feature type="compositionally biased region" description="Pro residues" evidence="1">
    <location>
        <begin position="33"/>
        <end position="44"/>
    </location>
</feature>
<organism evidence="2">
    <name type="scientific">Rhizochromulina marina</name>
    <dbReference type="NCBI Taxonomy" id="1034831"/>
    <lineage>
        <taxon>Eukaryota</taxon>
        <taxon>Sar</taxon>
        <taxon>Stramenopiles</taxon>
        <taxon>Ochrophyta</taxon>
        <taxon>Dictyochophyceae</taxon>
        <taxon>Rhizochromulinales</taxon>
        <taxon>Rhizochromulina</taxon>
    </lineage>
</organism>
<feature type="region of interest" description="Disordered" evidence="1">
    <location>
        <begin position="1"/>
        <end position="218"/>
    </location>
</feature>
<feature type="compositionally biased region" description="Polar residues" evidence="1">
    <location>
        <begin position="1"/>
        <end position="12"/>
    </location>
</feature>
<feature type="compositionally biased region" description="Low complexity" evidence="1">
    <location>
        <begin position="45"/>
        <end position="57"/>
    </location>
</feature>
<feature type="compositionally biased region" description="Acidic residues" evidence="1">
    <location>
        <begin position="165"/>
        <end position="179"/>
    </location>
</feature>
<protein>
    <submittedName>
        <fullName evidence="2">Uncharacterized protein</fullName>
    </submittedName>
</protein>